<reference evidence="8 9" key="1">
    <citation type="submission" date="2019-05" db="EMBL/GenBank/DDBJ databases">
        <title>Nesterenkonia sp. GY074 isolated from the Southern Atlantic Ocean.</title>
        <authorList>
            <person name="Zhang G."/>
        </authorList>
    </citation>
    <scope>NUCLEOTIDE SEQUENCE [LARGE SCALE GENOMIC DNA]</scope>
    <source>
        <strain evidence="8 9">GY074</strain>
    </source>
</reference>
<dbReference type="InterPro" id="IPR038299">
    <property type="entry name" value="DAO_C_sf"/>
</dbReference>
<keyword evidence="3" id="KW-0285">Flavoprotein</keyword>
<dbReference type="Pfam" id="PF16901">
    <property type="entry name" value="DAO_C"/>
    <property type="match status" value="1"/>
</dbReference>
<dbReference type="AlphaFoldDB" id="A0A5R9BA02"/>
<comment type="cofactor">
    <cofactor evidence="1">
        <name>FAD</name>
        <dbReference type="ChEBI" id="CHEBI:57692"/>
    </cofactor>
</comment>
<evidence type="ECO:0000256" key="3">
    <source>
        <dbReference type="ARBA" id="ARBA00022630"/>
    </source>
</evidence>
<protein>
    <submittedName>
        <fullName evidence="8">Glycerol-3-phosphate dehydrogenase/oxidase</fullName>
    </submittedName>
</protein>
<dbReference type="EMBL" id="VAVZ01000040">
    <property type="protein sequence ID" value="TLP93854.1"/>
    <property type="molecule type" value="Genomic_DNA"/>
</dbReference>
<evidence type="ECO:0000259" key="6">
    <source>
        <dbReference type="Pfam" id="PF01266"/>
    </source>
</evidence>
<evidence type="ECO:0000259" key="7">
    <source>
        <dbReference type="Pfam" id="PF16901"/>
    </source>
</evidence>
<organism evidence="8 9">
    <name type="scientific">Nesterenkonia salmonea</name>
    <dbReference type="NCBI Taxonomy" id="1804987"/>
    <lineage>
        <taxon>Bacteria</taxon>
        <taxon>Bacillati</taxon>
        <taxon>Actinomycetota</taxon>
        <taxon>Actinomycetes</taxon>
        <taxon>Micrococcales</taxon>
        <taxon>Micrococcaceae</taxon>
        <taxon>Nesterenkonia</taxon>
    </lineage>
</organism>
<dbReference type="GO" id="GO:0046168">
    <property type="term" value="P:glycerol-3-phosphate catabolic process"/>
    <property type="evidence" value="ECO:0007669"/>
    <property type="project" value="TreeGrafter"/>
</dbReference>
<dbReference type="InterPro" id="IPR000447">
    <property type="entry name" value="G3P_DH_FAD-dep"/>
</dbReference>
<keyword evidence="5" id="KW-0560">Oxidoreductase</keyword>
<comment type="caution">
    <text evidence="8">The sequence shown here is derived from an EMBL/GenBank/DDBJ whole genome shotgun (WGS) entry which is preliminary data.</text>
</comment>
<dbReference type="InterPro" id="IPR006076">
    <property type="entry name" value="FAD-dep_OxRdtase"/>
</dbReference>
<gene>
    <name evidence="8" type="ORF">FEF26_12860</name>
</gene>
<dbReference type="PROSITE" id="PS00978">
    <property type="entry name" value="FAD_G3PDH_2"/>
    <property type="match status" value="1"/>
</dbReference>
<dbReference type="OrthoDB" id="9766796at2"/>
<dbReference type="PRINTS" id="PR01001">
    <property type="entry name" value="FADG3PDH"/>
</dbReference>
<feature type="domain" description="Alpha-glycerophosphate oxidase C-terminal" evidence="7">
    <location>
        <begin position="438"/>
        <end position="562"/>
    </location>
</feature>
<dbReference type="Gene3D" id="3.50.50.60">
    <property type="entry name" value="FAD/NAD(P)-binding domain"/>
    <property type="match status" value="1"/>
</dbReference>
<evidence type="ECO:0000256" key="2">
    <source>
        <dbReference type="ARBA" id="ARBA00007330"/>
    </source>
</evidence>
<keyword evidence="4" id="KW-0274">FAD</keyword>
<dbReference type="Proteomes" id="UP000310458">
    <property type="component" value="Unassembled WGS sequence"/>
</dbReference>
<keyword evidence="9" id="KW-1185">Reference proteome</keyword>
<evidence type="ECO:0000313" key="9">
    <source>
        <dbReference type="Proteomes" id="UP000310458"/>
    </source>
</evidence>
<evidence type="ECO:0000256" key="5">
    <source>
        <dbReference type="ARBA" id="ARBA00023002"/>
    </source>
</evidence>
<name>A0A5R9BA02_9MICC</name>
<dbReference type="InterPro" id="IPR036188">
    <property type="entry name" value="FAD/NAD-bd_sf"/>
</dbReference>
<dbReference type="PANTHER" id="PTHR11985">
    <property type="entry name" value="GLYCEROL-3-PHOSPHATE DEHYDROGENASE"/>
    <property type="match status" value="1"/>
</dbReference>
<evidence type="ECO:0000313" key="8">
    <source>
        <dbReference type="EMBL" id="TLP93854.1"/>
    </source>
</evidence>
<sequence length="605" mass="65793">MQPRPLNPTTRTAALNALEATTPEKPLDLLVIGGGVVGAAAAFDAATRGLTVGLVEARDLAQGTSSRSSKLVHGGLRYLQMLDFKLVAEALRERNLLMSHTAPHLVRPLPFIFPFEKRVVDRAFIGSGVGLYDGLSVGATARGKGLRSIFNRATRAPLHRHMSRKGLAQRFPGLNQKKFVGALEYFDAQVDDARLVLTLARSAHSLGAAVATRTEVLDYVRQTAGPEASTDPRVTGVVVRDRETSREFTIHASETLLAAGAWTGEQQERAHAAAPEAEAPGLKVLASKGVHITVAADKIPAQENVGVISQTEKSVLFIIPMGRYWSIGTTDTSWREPVDVPAPNAKDIDYVLEHANAVLQTRLTREDIIGTWAGLRPLLQPVDANEASSAKISREHTVMRLAPGLTSVAGGKLTTYRSMAEDAVDFAIAQRFRNRLSLTKQLPLLGGQGYGEWEDGAQQLSERFGFSAETVDRLLHRYGSLLGELIELIDTEPSLAEEVSGAAGYLRAEFIYAARHEGALHLEDLMERRTRLFHEVSDRGLAAADEVIALVAPELGWDANRRAHEKQSYSSYVDAHLQAERTASDTEAAQAMRQALPVHQQLLST</sequence>
<dbReference type="SUPFAM" id="SSF51905">
    <property type="entry name" value="FAD/NAD(P)-binding domain"/>
    <property type="match status" value="1"/>
</dbReference>
<dbReference type="RefSeq" id="WP_138253942.1">
    <property type="nucleotide sequence ID" value="NZ_VAVZ01000040.1"/>
</dbReference>
<dbReference type="Gene3D" id="3.30.9.10">
    <property type="entry name" value="D-Amino Acid Oxidase, subunit A, domain 2"/>
    <property type="match status" value="1"/>
</dbReference>
<feature type="domain" description="FAD dependent oxidoreductase" evidence="6">
    <location>
        <begin position="28"/>
        <end position="417"/>
    </location>
</feature>
<dbReference type="PANTHER" id="PTHR11985:SF31">
    <property type="entry name" value="GLYCEROL-3-PHOSPHATE DEHYDROGENASE 2"/>
    <property type="match status" value="1"/>
</dbReference>
<dbReference type="Pfam" id="PF01266">
    <property type="entry name" value="DAO"/>
    <property type="match status" value="1"/>
</dbReference>
<evidence type="ECO:0000256" key="4">
    <source>
        <dbReference type="ARBA" id="ARBA00022827"/>
    </source>
</evidence>
<accession>A0A5R9BA02</accession>
<dbReference type="Gene3D" id="1.10.8.870">
    <property type="entry name" value="Alpha-glycerophosphate oxidase, cap domain"/>
    <property type="match status" value="1"/>
</dbReference>
<comment type="similarity">
    <text evidence="2">Belongs to the FAD-dependent glycerol-3-phosphate dehydrogenase family.</text>
</comment>
<evidence type="ECO:0000256" key="1">
    <source>
        <dbReference type="ARBA" id="ARBA00001974"/>
    </source>
</evidence>
<dbReference type="InterPro" id="IPR031656">
    <property type="entry name" value="DAO_C"/>
</dbReference>
<proteinExistence type="inferred from homology"/>
<dbReference type="GO" id="GO:0004368">
    <property type="term" value="F:glycerol-3-phosphate dehydrogenase (quinone) activity"/>
    <property type="evidence" value="ECO:0007669"/>
    <property type="project" value="InterPro"/>
</dbReference>